<dbReference type="PANTHER" id="PTHR24421">
    <property type="entry name" value="NITRATE/NITRITE SENSOR PROTEIN NARX-RELATED"/>
    <property type="match status" value="1"/>
</dbReference>
<comment type="caution">
    <text evidence="6">The sequence shown here is derived from an EMBL/GenBank/DDBJ whole genome shotgun (WGS) entry which is preliminary data.</text>
</comment>
<evidence type="ECO:0000313" key="6">
    <source>
        <dbReference type="EMBL" id="KWX79468.1"/>
    </source>
</evidence>
<feature type="transmembrane region" description="Helical" evidence="4">
    <location>
        <begin position="117"/>
        <end position="140"/>
    </location>
</feature>
<dbReference type="GO" id="GO:0000160">
    <property type="term" value="P:phosphorelay signal transduction system"/>
    <property type="evidence" value="ECO:0007669"/>
    <property type="project" value="UniProtKB-KW"/>
</dbReference>
<keyword evidence="4" id="KW-0472">Membrane</keyword>
<proteinExistence type="predicted"/>
<evidence type="ECO:0000259" key="5">
    <source>
        <dbReference type="SMART" id="SM00387"/>
    </source>
</evidence>
<evidence type="ECO:0000256" key="4">
    <source>
        <dbReference type="SAM" id="Phobius"/>
    </source>
</evidence>
<dbReference type="CDD" id="cd16917">
    <property type="entry name" value="HATPase_UhpB-NarQ-NarX-like"/>
    <property type="match status" value="1"/>
</dbReference>
<feature type="transmembrane region" description="Helical" evidence="4">
    <location>
        <begin position="302"/>
        <end position="321"/>
    </location>
</feature>
<keyword evidence="4" id="KW-0812">Transmembrane</keyword>
<reference evidence="6 7" key="1">
    <citation type="submission" date="2015-08" db="EMBL/GenBank/DDBJ databases">
        <title>Genomes of Paenibacillus riograndensis.</title>
        <authorList>
            <person name="Sant'Anna F.H."/>
            <person name="Souza R."/>
            <person name="Ambrosini A."/>
            <person name="Bach E."/>
            <person name="Fernandes G."/>
            <person name="Balsanelli E."/>
            <person name="Baura V.A."/>
            <person name="Pedrosa F.O."/>
            <person name="Souza E.M."/>
            <person name="Passaglia L."/>
        </authorList>
    </citation>
    <scope>NUCLEOTIDE SEQUENCE [LARGE SCALE GENOMIC DNA]</scope>
    <source>
        <strain evidence="6 7">CAS34</strain>
    </source>
</reference>
<evidence type="ECO:0000313" key="7">
    <source>
        <dbReference type="Proteomes" id="UP000070475"/>
    </source>
</evidence>
<dbReference type="InterPro" id="IPR050482">
    <property type="entry name" value="Sensor_HK_TwoCompSys"/>
</dbReference>
<keyword evidence="3" id="KW-0902">Two-component regulatory system</keyword>
<feature type="transmembrane region" description="Helical" evidence="4">
    <location>
        <begin position="271"/>
        <end position="290"/>
    </location>
</feature>
<evidence type="ECO:0000256" key="2">
    <source>
        <dbReference type="ARBA" id="ARBA00022777"/>
    </source>
</evidence>
<dbReference type="AlphaFoldDB" id="A0A132U7M0"/>
<evidence type="ECO:0000256" key="1">
    <source>
        <dbReference type="ARBA" id="ARBA00022679"/>
    </source>
</evidence>
<keyword evidence="2" id="KW-0418">Kinase</keyword>
<keyword evidence="1" id="KW-0808">Transferase</keyword>
<feature type="transmembrane region" description="Helical" evidence="4">
    <location>
        <begin position="358"/>
        <end position="374"/>
    </location>
</feature>
<dbReference type="InterPro" id="IPR003594">
    <property type="entry name" value="HATPase_dom"/>
</dbReference>
<sequence>MTTVSHLANRHKYGRRLYMSLVFFILLAAYIHIQALKSPYIGLVLKSLPGSGWRIEAVDEGGLATDWRLQPGDRVVMLDPDAKLTREGEFYRLRQADYLSVARHAEGLINYHPANRLFSASILSLAMEALLLGLAVYALLRQPESAVIRSFFNLNYLLALVILSIYSPEGSLSQLLLTYCSIWLPYLLLSFYLQFIYRASVFRLQKLKSVFLLGTFTFTLVMTYFVVAEIEVFKWISDVLNWALPGTTLLLAGLTFRSWRLFDRVERNQLLMLFAGLLLSLLPYTFLYAIPVLFQEPFILPLKYALIGFVPFSLIFTFILVKRSMLDMRLHFPRLVVHVLYFTATFTLLVLSAEGVQLQLYVLFIVFITLMLLYQRGLLRYRRKTVVQGEKLDRQKRALSADLESRQATRELLALLTEIVSKRLGTQDVCLLWQDSPVTIVQGTGSYKGIEGEPLEPDYRRPEEVMSWLTSIGLSRLIELRSPSGSGVTLGYIGIRNDSSAFSEKEVEELLREAAELVVRFMYQAASGQRVAPIDRSLLESHEAERIRTSHFLHDRLLQNLIFVSRDLEELYDTGKPDKERVALWLKCIYESQSDIRALCDDLHPPIIDHGDLRSAVEWLIRSMKQRSQDGVEAELVYELEPHEPQNELIKSNLFRAIRELMNNVFKHAGATRLTIHLWRDGRYLYCVVRDNGHGFDVATVMAPSAAGERRFGIHSLYNQIRQLGGETDIHSIPGKGTSVHLMLPLDREELTNAVKN</sequence>
<dbReference type="SMART" id="SM00387">
    <property type="entry name" value="HATPase_c"/>
    <property type="match status" value="1"/>
</dbReference>
<organism evidence="6 7">
    <name type="scientific">Paenibacillus riograndensis</name>
    <dbReference type="NCBI Taxonomy" id="483937"/>
    <lineage>
        <taxon>Bacteria</taxon>
        <taxon>Bacillati</taxon>
        <taxon>Bacillota</taxon>
        <taxon>Bacilli</taxon>
        <taxon>Bacillales</taxon>
        <taxon>Paenibacillaceae</taxon>
        <taxon>Paenibacillus</taxon>
        <taxon>Paenibacillus sonchi group</taxon>
    </lineage>
</organism>
<feature type="transmembrane region" description="Helical" evidence="4">
    <location>
        <begin position="17"/>
        <end position="36"/>
    </location>
</feature>
<dbReference type="OrthoDB" id="9768405at2"/>
<feature type="transmembrane region" description="Helical" evidence="4">
    <location>
        <begin position="209"/>
        <end position="227"/>
    </location>
</feature>
<dbReference type="InterPro" id="IPR036890">
    <property type="entry name" value="HATPase_C_sf"/>
</dbReference>
<dbReference type="GO" id="GO:0016301">
    <property type="term" value="F:kinase activity"/>
    <property type="evidence" value="ECO:0007669"/>
    <property type="project" value="UniProtKB-KW"/>
</dbReference>
<dbReference type="Gene3D" id="3.30.565.10">
    <property type="entry name" value="Histidine kinase-like ATPase, C-terminal domain"/>
    <property type="match status" value="1"/>
</dbReference>
<feature type="transmembrane region" description="Helical" evidence="4">
    <location>
        <begin position="172"/>
        <end position="197"/>
    </location>
</feature>
<dbReference type="RefSeq" id="WP_060859847.1">
    <property type="nucleotide sequence ID" value="NZ_LIRB01000111.1"/>
</dbReference>
<evidence type="ECO:0000256" key="3">
    <source>
        <dbReference type="ARBA" id="ARBA00023012"/>
    </source>
</evidence>
<gene>
    <name evidence="6" type="ORF">AMQ84_07055</name>
</gene>
<dbReference type="PATRIC" id="fig|483937.3.peg.4137"/>
<dbReference type="Proteomes" id="UP000070475">
    <property type="component" value="Unassembled WGS sequence"/>
</dbReference>
<feature type="transmembrane region" description="Helical" evidence="4">
    <location>
        <begin position="333"/>
        <end position="352"/>
    </location>
</feature>
<keyword evidence="4" id="KW-1133">Transmembrane helix</keyword>
<keyword evidence="7" id="KW-1185">Reference proteome</keyword>
<feature type="domain" description="Histidine kinase/HSP90-like ATPase" evidence="5">
    <location>
        <begin position="649"/>
        <end position="748"/>
    </location>
</feature>
<dbReference type="SUPFAM" id="SSF55874">
    <property type="entry name" value="ATPase domain of HSP90 chaperone/DNA topoisomerase II/histidine kinase"/>
    <property type="match status" value="1"/>
</dbReference>
<dbReference type="EMBL" id="LIRB01000111">
    <property type="protein sequence ID" value="KWX79468.1"/>
    <property type="molecule type" value="Genomic_DNA"/>
</dbReference>
<dbReference type="Pfam" id="PF02518">
    <property type="entry name" value="HATPase_c"/>
    <property type="match status" value="1"/>
</dbReference>
<feature type="transmembrane region" description="Helical" evidence="4">
    <location>
        <begin position="239"/>
        <end position="259"/>
    </location>
</feature>
<protein>
    <recommendedName>
        <fullName evidence="5">Histidine kinase/HSP90-like ATPase domain-containing protein</fullName>
    </recommendedName>
</protein>
<feature type="transmembrane region" description="Helical" evidence="4">
    <location>
        <begin position="147"/>
        <end position="166"/>
    </location>
</feature>
<accession>A0A132U7M0</accession>
<name>A0A132U7M0_9BACL</name>